<evidence type="ECO:0000256" key="1">
    <source>
        <dbReference type="ARBA" id="ARBA00004651"/>
    </source>
</evidence>
<dbReference type="InterPro" id="IPR038731">
    <property type="entry name" value="RgtA/B/C-like"/>
</dbReference>
<feature type="transmembrane region" description="Helical" evidence="8">
    <location>
        <begin position="163"/>
        <end position="186"/>
    </location>
</feature>
<keyword evidence="11" id="KW-1185">Reference proteome</keyword>
<organism evidence="10 11">
    <name type="scientific">Methylomonas denitrificans</name>
    <dbReference type="NCBI Taxonomy" id="1538553"/>
    <lineage>
        <taxon>Bacteria</taxon>
        <taxon>Pseudomonadati</taxon>
        <taxon>Pseudomonadota</taxon>
        <taxon>Gammaproteobacteria</taxon>
        <taxon>Methylococcales</taxon>
        <taxon>Methylococcaceae</taxon>
        <taxon>Methylomonas</taxon>
    </lineage>
</organism>
<evidence type="ECO:0000256" key="4">
    <source>
        <dbReference type="ARBA" id="ARBA00022679"/>
    </source>
</evidence>
<dbReference type="InterPro" id="IPR050297">
    <property type="entry name" value="LipidA_mod_glycosyltrf_83"/>
</dbReference>
<feature type="transmembrane region" description="Helical" evidence="8">
    <location>
        <begin position="137"/>
        <end position="156"/>
    </location>
</feature>
<evidence type="ECO:0000256" key="3">
    <source>
        <dbReference type="ARBA" id="ARBA00022676"/>
    </source>
</evidence>
<protein>
    <submittedName>
        <fullName evidence="10">Glycosyltransferase</fullName>
    </submittedName>
</protein>
<feature type="transmembrane region" description="Helical" evidence="8">
    <location>
        <begin position="318"/>
        <end position="335"/>
    </location>
</feature>
<dbReference type="GO" id="GO:0005886">
    <property type="term" value="C:plasma membrane"/>
    <property type="evidence" value="ECO:0007669"/>
    <property type="project" value="UniProtKB-SubCell"/>
</dbReference>
<dbReference type="Proteomes" id="UP000030512">
    <property type="component" value="Chromosome"/>
</dbReference>
<keyword evidence="6 8" id="KW-1133">Transmembrane helix</keyword>
<feature type="transmembrane region" description="Helical" evidence="8">
    <location>
        <begin position="405"/>
        <end position="424"/>
    </location>
</feature>
<evidence type="ECO:0000256" key="6">
    <source>
        <dbReference type="ARBA" id="ARBA00022989"/>
    </source>
</evidence>
<dbReference type="PANTHER" id="PTHR33908">
    <property type="entry name" value="MANNOSYLTRANSFERASE YKCB-RELATED"/>
    <property type="match status" value="1"/>
</dbReference>
<keyword evidence="5 8" id="KW-0812">Transmembrane</keyword>
<dbReference type="STRING" id="1538553.JT25_004285"/>
<keyword evidence="2" id="KW-1003">Cell membrane</keyword>
<evidence type="ECO:0000256" key="2">
    <source>
        <dbReference type="ARBA" id="ARBA00022475"/>
    </source>
</evidence>
<dbReference type="OrthoDB" id="9775035at2"/>
<feature type="transmembrane region" description="Helical" evidence="8">
    <location>
        <begin position="83"/>
        <end position="100"/>
    </location>
</feature>
<dbReference type="EMBL" id="CP014476">
    <property type="protein sequence ID" value="AMK75708.1"/>
    <property type="molecule type" value="Genomic_DNA"/>
</dbReference>
<accession>A0A126T0U6</accession>
<gene>
    <name evidence="10" type="ORF">JT25_004285</name>
</gene>
<feature type="domain" description="Glycosyltransferase RgtA/B/C/D-like" evidence="9">
    <location>
        <begin position="62"/>
        <end position="224"/>
    </location>
</feature>
<dbReference type="AlphaFoldDB" id="A0A126T0U6"/>
<dbReference type="GO" id="GO:0010041">
    <property type="term" value="P:response to iron(III) ion"/>
    <property type="evidence" value="ECO:0007669"/>
    <property type="project" value="TreeGrafter"/>
</dbReference>
<dbReference type="KEGG" id="mdn:JT25_004285"/>
<feature type="transmembrane region" description="Helical" evidence="8">
    <location>
        <begin position="292"/>
        <end position="311"/>
    </location>
</feature>
<feature type="transmembrane region" description="Helical" evidence="8">
    <location>
        <begin position="347"/>
        <end position="366"/>
    </location>
</feature>
<name>A0A126T0U6_9GAMM</name>
<feature type="transmembrane region" description="Helical" evidence="8">
    <location>
        <begin position="378"/>
        <end position="399"/>
    </location>
</feature>
<feature type="transmembrane region" description="Helical" evidence="8">
    <location>
        <begin position="206"/>
        <end position="226"/>
    </location>
</feature>
<dbReference type="Pfam" id="PF13231">
    <property type="entry name" value="PMT_2"/>
    <property type="match status" value="1"/>
</dbReference>
<keyword evidence="3" id="KW-0328">Glycosyltransferase</keyword>
<proteinExistence type="predicted"/>
<keyword evidence="4 10" id="KW-0808">Transferase</keyword>
<sequence>MTIPDNVIYRWGILPLWLLLTATVCFRSPIPIDETRYLSVAWEMWLRGDFLVPYLNGQTYSHKPPLLFWLIQAGWGVFGVNEWWPSLVGPLAALTNLLLTRKLAEKLWPEQATAALLAPWILIATLLWTLFATSTMFDVLLTCWVLLGMLGLLEVAQGAERKGWVLVAAAMGLGILSKGPVVFLHLIPATVLAFVWAPRPVVYSRWFGGLFLAVLIGALIALLWAIPAAMAGGEEYANAILWHQTADRTVSTKIHTRSLFWYLPFLPMFLFPWVFWSRFWGSLRGSRFFSDSGLRFCLVWLVSTFVVFSLLPSKQIHYLIPMLPAFALLVARVVVGNTQKPRFSGEWLLPVLFGAIGIFLVYLPKVPGLSKLNWVQTVQPTWGIIILVIAVGLAMWVWIKRGLSIAAVSTALVAAIFVGFIFFFRYAGSAYNLAPAALQVKNYNEQHIPYVYVGNYQGQFNFLGRLTQALPVLPAERLADWAAQHADGYLISLEKDKPSEAVYLQQHREYWLVFRHAGQAAEVKPL</sequence>
<evidence type="ECO:0000256" key="7">
    <source>
        <dbReference type="ARBA" id="ARBA00023136"/>
    </source>
</evidence>
<keyword evidence="7 8" id="KW-0472">Membrane</keyword>
<dbReference type="RefSeq" id="WP_062327675.1">
    <property type="nucleotide sequence ID" value="NZ_CP014476.1"/>
</dbReference>
<dbReference type="GO" id="GO:0009103">
    <property type="term" value="P:lipopolysaccharide biosynthetic process"/>
    <property type="evidence" value="ECO:0007669"/>
    <property type="project" value="UniProtKB-ARBA"/>
</dbReference>
<comment type="subcellular location">
    <subcellularLocation>
        <location evidence="1">Cell membrane</location>
        <topology evidence="1">Multi-pass membrane protein</topology>
    </subcellularLocation>
</comment>
<evidence type="ECO:0000313" key="11">
    <source>
        <dbReference type="Proteomes" id="UP000030512"/>
    </source>
</evidence>
<evidence type="ECO:0000259" key="9">
    <source>
        <dbReference type="Pfam" id="PF13231"/>
    </source>
</evidence>
<dbReference type="GO" id="GO:0016763">
    <property type="term" value="F:pentosyltransferase activity"/>
    <property type="evidence" value="ECO:0007669"/>
    <property type="project" value="TreeGrafter"/>
</dbReference>
<feature type="transmembrane region" description="Helical" evidence="8">
    <location>
        <begin position="112"/>
        <end position="131"/>
    </location>
</feature>
<feature type="transmembrane region" description="Helical" evidence="8">
    <location>
        <begin position="259"/>
        <end position="280"/>
    </location>
</feature>
<evidence type="ECO:0000256" key="5">
    <source>
        <dbReference type="ARBA" id="ARBA00022692"/>
    </source>
</evidence>
<reference evidence="10 11" key="1">
    <citation type="journal article" date="2015" name="Environ. Microbiol.">
        <title>Methane oxidation coupled to nitrate reduction under hypoxia by the Gammaproteobacterium Methylomonas denitrificans, sp. nov. type strain FJG1.</title>
        <authorList>
            <person name="Kits K.D."/>
            <person name="Klotz M.G."/>
            <person name="Stein L.Y."/>
        </authorList>
    </citation>
    <scope>NUCLEOTIDE SEQUENCE [LARGE SCALE GENOMIC DNA]</scope>
    <source>
        <strain evidence="10 11">FJG1</strain>
    </source>
</reference>
<evidence type="ECO:0000256" key="8">
    <source>
        <dbReference type="SAM" id="Phobius"/>
    </source>
</evidence>
<dbReference type="PANTHER" id="PTHR33908:SF3">
    <property type="entry name" value="UNDECAPRENYL PHOSPHATE-ALPHA-4-AMINO-4-DEOXY-L-ARABINOSE ARABINOSYL TRANSFERASE"/>
    <property type="match status" value="1"/>
</dbReference>
<evidence type="ECO:0000313" key="10">
    <source>
        <dbReference type="EMBL" id="AMK75708.1"/>
    </source>
</evidence>